<organism evidence="1 2">
    <name type="scientific">Alistipes putredinis DSM 17216</name>
    <dbReference type="NCBI Taxonomy" id="445970"/>
    <lineage>
        <taxon>Bacteria</taxon>
        <taxon>Pseudomonadati</taxon>
        <taxon>Bacteroidota</taxon>
        <taxon>Bacteroidia</taxon>
        <taxon>Bacteroidales</taxon>
        <taxon>Rikenellaceae</taxon>
        <taxon>Alistipes</taxon>
    </lineage>
</organism>
<protein>
    <submittedName>
        <fullName evidence="1">Uncharacterized protein</fullName>
    </submittedName>
</protein>
<reference evidence="1" key="1">
    <citation type="submission" date="2007-10" db="EMBL/GenBank/DDBJ databases">
        <authorList>
            <person name="Fulton L."/>
            <person name="Clifton S."/>
            <person name="Fulton B."/>
            <person name="Xu J."/>
            <person name="Minx P."/>
            <person name="Pepin K.H."/>
            <person name="Johnson M."/>
            <person name="Thiruvilangam P."/>
            <person name="Bhonagiri V."/>
            <person name="Nash W.E."/>
            <person name="Mardis E.R."/>
            <person name="Wilson R.K."/>
        </authorList>
    </citation>
    <scope>NUCLEOTIDE SEQUENCE [LARGE SCALE GENOMIC DNA]</scope>
    <source>
        <strain evidence="1">DSM 17216</strain>
    </source>
</reference>
<evidence type="ECO:0000313" key="1">
    <source>
        <dbReference type="EMBL" id="EDS03528.1"/>
    </source>
</evidence>
<keyword evidence="2" id="KW-1185">Reference proteome</keyword>
<comment type="caution">
    <text evidence="1">The sequence shown here is derived from an EMBL/GenBank/DDBJ whole genome shotgun (WGS) entry which is preliminary data.</text>
</comment>
<gene>
    <name evidence="1" type="ORF">ALIPUT_01354</name>
</gene>
<accession>B0MW53</accession>
<dbReference type="HOGENOM" id="CLU_3076029_0_0_10"/>
<dbReference type="AlphaFoldDB" id="B0MW53"/>
<sequence>MQTVSRSLLGVFRESVVKRLKLSGQVVIPLRFVVFRKEFCLFREKFVSSFRL</sequence>
<name>B0MW53_9BACT</name>
<dbReference type="EMBL" id="ABFK02000018">
    <property type="protein sequence ID" value="EDS03528.1"/>
    <property type="molecule type" value="Genomic_DNA"/>
</dbReference>
<reference evidence="1" key="2">
    <citation type="submission" date="2013-09" db="EMBL/GenBank/DDBJ databases">
        <title>Draft genome sequence of Alistipes putredinis (DSM 17216).</title>
        <authorList>
            <person name="Sudarsanam P."/>
            <person name="Ley R."/>
            <person name="Guruge J."/>
            <person name="Turnbaugh P.J."/>
            <person name="Mahowald M."/>
            <person name="Liep D."/>
            <person name="Gordon J."/>
        </authorList>
    </citation>
    <scope>NUCLEOTIDE SEQUENCE</scope>
    <source>
        <strain evidence="1">DSM 17216</strain>
    </source>
</reference>
<evidence type="ECO:0000313" key="2">
    <source>
        <dbReference type="Proteomes" id="UP000005819"/>
    </source>
</evidence>
<dbReference type="Proteomes" id="UP000005819">
    <property type="component" value="Unassembled WGS sequence"/>
</dbReference>
<proteinExistence type="predicted"/>